<dbReference type="CDD" id="cd07725">
    <property type="entry name" value="TTHA1429-like_MBL-fold"/>
    <property type="match status" value="1"/>
</dbReference>
<dbReference type="PANTHER" id="PTHR23131:SF4">
    <property type="entry name" value="METALLO-BETA-LACTAMASE SUPERFAMILY POTEIN"/>
    <property type="match status" value="1"/>
</dbReference>
<feature type="domain" description="Metallo-beta-lactamase" evidence="4">
    <location>
        <begin position="24"/>
        <end position="237"/>
    </location>
</feature>
<dbReference type="Pfam" id="PF00753">
    <property type="entry name" value="Lactamase_B"/>
    <property type="match status" value="1"/>
</dbReference>
<dbReference type="InterPro" id="IPR048933">
    <property type="entry name" value="B_lactamase-like_C"/>
</dbReference>
<dbReference type="InterPro" id="IPR001279">
    <property type="entry name" value="Metallo-B-lactamas"/>
</dbReference>
<evidence type="ECO:0000256" key="3">
    <source>
        <dbReference type="ARBA" id="ARBA00048505"/>
    </source>
</evidence>
<gene>
    <name evidence="5" type="ORF">K0T92_20020</name>
</gene>
<organism evidence="5 6">
    <name type="scientific">Paenibacillus oenotherae</name>
    <dbReference type="NCBI Taxonomy" id="1435645"/>
    <lineage>
        <taxon>Bacteria</taxon>
        <taxon>Bacillati</taxon>
        <taxon>Bacillota</taxon>
        <taxon>Bacilli</taxon>
        <taxon>Bacillales</taxon>
        <taxon>Paenibacillaceae</taxon>
        <taxon>Paenibacillus</taxon>
    </lineage>
</organism>
<sequence length="325" mass="36593">MTSTTVWPKGIIQVKVPLPFSLKWVNSYLLRDEKGYTLIDPGLHTPESIETWNAALAEHDIVIQDIHTIVLTHQHPDHYGLAGWFQQRTGAPVLISPRSYAYIVKMWGKDRSYAAELVALYRQHGMPEHLLDAMPPHLESFMDKVSPQPEVTFIEAGGVLRMAGMDWQMIDAPGHASGQLCFYAPERKWMICGDQVLPNITPNVSVVPGDEGGELEQFLGSLKQLGAYEVELAFPGHRDPFTGFGLRIEELIDHHKRRLESIAERVKEEGCTGYAMCERLFGARIAGNPHNLRFAMSETLAHLFHLEQRNEISSSIRDGVIVYQA</sequence>
<accession>A0ABS7DAN9</accession>
<evidence type="ECO:0000313" key="6">
    <source>
        <dbReference type="Proteomes" id="UP000812277"/>
    </source>
</evidence>
<dbReference type="SUPFAM" id="SSF56281">
    <property type="entry name" value="Metallo-hydrolase/oxidoreductase"/>
    <property type="match status" value="1"/>
</dbReference>
<reference evidence="5 6" key="1">
    <citation type="submission" date="2021-07" db="EMBL/GenBank/DDBJ databases">
        <title>Paenibacillus radiodurans sp. nov., isolated from the southeastern edge of Tengger Desert.</title>
        <authorList>
            <person name="Zhang G."/>
        </authorList>
    </citation>
    <scope>NUCLEOTIDE SEQUENCE [LARGE SCALE GENOMIC DNA]</scope>
    <source>
        <strain evidence="5 6">DT7-4</strain>
    </source>
</reference>
<dbReference type="Proteomes" id="UP000812277">
    <property type="component" value="Unassembled WGS sequence"/>
</dbReference>
<dbReference type="SMART" id="SM00849">
    <property type="entry name" value="Lactamase_B"/>
    <property type="match status" value="1"/>
</dbReference>
<keyword evidence="6" id="KW-1185">Reference proteome</keyword>
<protein>
    <submittedName>
        <fullName evidence="5">MBL fold metallo-hydrolase</fullName>
    </submittedName>
</protein>
<comment type="catalytic activity">
    <reaction evidence="3">
        <text>3',5'-cyclic UMP + H2O = UMP + H(+)</text>
        <dbReference type="Rhea" id="RHEA:70575"/>
        <dbReference type="ChEBI" id="CHEBI:15377"/>
        <dbReference type="ChEBI" id="CHEBI:15378"/>
        <dbReference type="ChEBI" id="CHEBI:57865"/>
        <dbReference type="ChEBI" id="CHEBI:184387"/>
    </reaction>
    <physiologicalReaction direction="left-to-right" evidence="3">
        <dbReference type="Rhea" id="RHEA:70576"/>
    </physiologicalReaction>
</comment>
<dbReference type="PANTHER" id="PTHR23131">
    <property type="entry name" value="ENDORIBONUCLEASE LACTB2"/>
    <property type="match status" value="1"/>
</dbReference>
<evidence type="ECO:0000256" key="1">
    <source>
        <dbReference type="ARBA" id="ARBA00034221"/>
    </source>
</evidence>
<evidence type="ECO:0000313" key="5">
    <source>
        <dbReference type="EMBL" id="MBW7477007.1"/>
    </source>
</evidence>
<evidence type="ECO:0000259" key="4">
    <source>
        <dbReference type="SMART" id="SM00849"/>
    </source>
</evidence>
<dbReference type="InterPro" id="IPR036866">
    <property type="entry name" value="RibonucZ/Hydroxyglut_hydro"/>
</dbReference>
<dbReference type="EMBL" id="JAHZIJ010000019">
    <property type="protein sequence ID" value="MBW7477007.1"/>
    <property type="molecule type" value="Genomic_DNA"/>
</dbReference>
<dbReference type="Gene3D" id="3.60.15.10">
    <property type="entry name" value="Ribonuclease Z/Hydroxyacylglutathione hydrolase-like"/>
    <property type="match status" value="1"/>
</dbReference>
<dbReference type="Pfam" id="PF21221">
    <property type="entry name" value="B_lactamase-like_C"/>
    <property type="match status" value="1"/>
</dbReference>
<comment type="caution">
    <text evidence="5">The sequence shown here is derived from an EMBL/GenBank/DDBJ whole genome shotgun (WGS) entry which is preliminary data.</text>
</comment>
<dbReference type="InterPro" id="IPR050662">
    <property type="entry name" value="Sec-metab_biosynth-thioest"/>
</dbReference>
<proteinExistence type="predicted"/>
<comment type="catalytic activity">
    <reaction evidence="1">
        <text>3',5'-cyclic CMP + H2O = CMP + H(+)</text>
        <dbReference type="Rhea" id="RHEA:72675"/>
        <dbReference type="ChEBI" id="CHEBI:15377"/>
        <dbReference type="ChEBI" id="CHEBI:15378"/>
        <dbReference type="ChEBI" id="CHEBI:58003"/>
        <dbReference type="ChEBI" id="CHEBI:60377"/>
    </reaction>
    <physiologicalReaction direction="left-to-right" evidence="1">
        <dbReference type="Rhea" id="RHEA:72676"/>
    </physiologicalReaction>
</comment>
<evidence type="ECO:0000256" key="2">
    <source>
        <dbReference type="ARBA" id="ARBA00034301"/>
    </source>
</evidence>
<dbReference type="Gene3D" id="1.10.10.10">
    <property type="entry name" value="Winged helix-like DNA-binding domain superfamily/Winged helix DNA-binding domain"/>
    <property type="match status" value="1"/>
</dbReference>
<name>A0ABS7DAN9_9BACL</name>
<dbReference type="InterPro" id="IPR036388">
    <property type="entry name" value="WH-like_DNA-bd_sf"/>
</dbReference>
<comment type="function">
    <text evidence="2">Counteracts the endogenous Pycsar antiviral defense system. Phosphodiesterase that enables metal-dependent hydrolysis of host cyclic nucleotide Pycsar defense signals such as cCMP and cUMP.</text>
</comment>